<reference evidence="4 5" key="1">
    <citation type="submission" date="2020-08" db="EMBL/GenBank/DDBJ databases">
        <title>Bridging the membrane lipid divide: bacteria of the FCB group superphylum have the potential to synthesize archaeal ether lipids.</title>
        <authorList>
            <person name="Villanueva L."/>
            <person name="Von Meijenfeldt F.A.B."/>
            <person name="Westbye A.B."/>
            <person name="Yadav S."/>
            <person name="Hopmans E.C."/>
            <person name="Dutilh B.E."/>
            <person name="Sinninghe Damste J.S."/>
        </authorList>
    </citation>
    <scope>NUCLEOTIDE SEQUENCE [LARGE SCALE GENOMIC DNA]</scope>
    <source>
        <strain evidence="4">NIOZ-UU27</strain>
    </source>
</reference>
<proteinExistence type="inferred from homology"/>
<dbReference type="Gene3D" id="3.40.50.2300">
    <property type="match status" value="2"/>
</dbReference>
<dbReference type="SUPFAM" id="SSF53822">
    <property type="entry name" value="Periplasmic binding protein-like I"/>
    <property type="match status" value="1"/>
</dbReference>
<dbReference type="Proteomes" id="UP000650524">
    <property type="component" value="Unassembled WGS sequence"/>
</dbReference>
<name>A0A8J6T7K1_9DELT</name>
<dbReference type="EMBL" id="JACNJD010000200">
    <property type="protein sequence ID" value="MBC8177294.1"/>
    <property type="molecule type" value="Genomic_DNA"/>
</dbReference>
<keyword evidence="2" id="KW-0732">Signal</keyword>
<evidence type="ECO:0000313" key="4">
    <source>
        <dbReference type="EMBL" id="MBC8177294.1"/>
    </source>
</evidence>
<dbReference type="Pfam" id="PF13458">
    <property type="entry name" value="Peripla_BP_6"/>
    <property type="match status" value="1"/>
</dbReference>
<dbReference type="InterPro" id="IPR051010">
    <property type="entry name" value="BCAA_transport"/>
</dbReference>
<dbReference type="InterPro" id="IPR028082">
    <property type="entry name" value="Peripla_BP_I"/>
</dbReference>
<feature type="domain" description="Leucine-binding protein" evidence="3">
    <location>
        <begin position="32"/>
        <end position="368"/>
    </location>
</feature>
<organism evidence="4 5">
    <name type="scientific">Candidatus Desulfacyla euxinica</name>
    <dbReference type="NCBI Taxonomy" id="2841693"/>
    <lineage>
        <taxon>Bacteria</taxon>
        <taxon>Deltaproteobacteria</taxon>
        <taxon>Candidatus Desulfacyla</taxon>
    </lineage>
</organism>
<accession>A0A8J6T7K1</accession>
<comment type="similarity">
    <text evidence="1">Belongs to the leucine-binding protein family.</text>
</comment>
<dbReference type="PANTHER" id="PTHR30483">
    <property type="entry name" value="LEUCINE-SPECIFIC-BINDING PROTEIN"/>
    <property type="match status" value="1"/>
</dbReference>
<dbReference type="InterPro" id="IPR028081">
    <property type="entry name" value="Leu-bd"/>
</dbReference>
<evidence type="ECO:0000256" key="1">
    <source>
        <dbReference type="ARBA" id="ARBA00010062"/>
    </source>
</evidence>
<protein>
    <submittedName>
        <fullName evidence="4">ABC transporter substrate-binding protein</fullName>
    </submittedName>
</protein>
<dbReference type="AlphaFoldDB" id="A0A8J6T7K1"/>
<evidence type="ECO:0000256" key="2">
    <source>
        <dbReference type="ARBA" id="ARBA00022729"/>
    </source>
</evidence>
<dbReference type="PANTHER" id="PTHR30483:SF6">
    <property type="entry name" value="PERIPLASMIC BINDING PROTEIN OF ABC TRANSPORTER FOR NATURAL AMINO ACIDS"/>
    <property type="match status" value="1"/>
</dbReference>
<sequence>MRKEKVMKNIIASFFFCLLVGFASLTLAAEPVIIGVYFPMTGPSAVYGQIGYKGLQLAQQERPTVLGRPVQLIMTDNKSDKVESANAVSRLIQKEKADVVIGGLTSSNTLSGGPVAEKARVPMLSPWATNPLVTQNKKYIFRACFIDPFQGYVAAKFAREELNAKTAAVLIDITQDYCVGIANFFMKNFKKMGGKIVFKAYYNTGDMDFTGQLAGMIAKKPDVIYCPGYFKELALIARQAREQGLKQPILSGDAAQADELIKIGGEAVEGLSFTTHFDEEGVVTQSGKKFVAAFRKAYPGIIPDSVSALSYDTYNILLDAIERAGSTDKERVTAELAKTRNFPGATGVMTMKNHDMIKPAVILTVKNGKFKWLATVNP</sequence>
<gene>
    <name evidence="4" type="ORF">H8E19_07790</name>
</gene>
<evidence type="ECO:0000259" key="3">
    <source>
        <dbReference type="Pfam" id="PF13458"/>
    </source>
</evidence>
<evidence type="ECO:0000313" key="5">
    <source>
        <dbReference type="Proteomes" id="UP000650524"/>
    </source>
</evidence>
<dbReference type="CDD" id="cd06347">
    <property type="entry name" value="PBP1_ABC_LivK_ligand_binding-like"/>
    <property type="match status" value="1"/>
</dbReference>
<comment type="caution">
    <text evidence="4">The sequence shown here is derived from an EMBL/GenBank/DDBJ whole genome shotgun (WGS) entry which is preliminary data.</text>
</comment>